<organism evidence="2 3">
    <name type="scientific">Scytalidium lignicola</name>
    <name type="common">Hyphomycete</name>
    <dbReference type="NCBI Taxonomy" id="5539"/>
    <lineage>
        <taxon>Eukaryota</taxon>
        <taxon>Fungi</taxon>
        <taxon>Dikarya</taxon>
        <taxon>Ascomycota</taxon>
        <taxon>Pezizomycotina</taxon>
        <taxon>Leotiomycetes</taxon>
        <taxon>Leotiomycetes incertae sedis</taxon>
        <taxon>Scytalidium</taxon>
    </lineage>
</organism>
<evidence type="ECO:0000313" key="3">
    <source>
        <dbReference type="Proteomes" id="UP000258309"/>
    </source>
</evidence>
<feature type="non-terminal residue" evidence="2">
    <location>
        <position position="1"/>
    </location>
</feature>
<feature type="region of interest" description="Disordered" evidence="1">
    <location>
        <begin position="1"/>
        <end position="88"/>
    </location>
</feature>
<keyword evidence="3" id="KW-1185">Reference proteome</keyword>
<proteinExistence type="predicted"/>
<dbReference type="OMA" id="HSLFHRN"/>
<dbReference type="OrthoDB" id="3211582at2759"/>
<reference evidence="2 3" key="1">
    <citation type="submission" date="2018-05" db="EMBL/GenBank/DDBJ databases">
        <title>Draft genome sequence of Scytalidium lignicola DSM 105466, a ubiquitous saprotrophic fungus.</title>
        <authorList>
            <person name="Buettner E."/>
            <person name="Gebauer A.M."/>
            <person name="Hofrichter M."/>
            <person name="Liers C."/>
            <person name="Kellner H."/>
        </authorList>
    </citation>
    <scope>NUCLEOTIDE SEQUENCE [LARGE SCALE GENOMIC DNA]</scope>
    <source>
        <strain evidence="2 3">DSM 105466</strain>
    </source>
</reference>
<feature type="compositionally biased region" description="Low complexity" evidence="1">
    <location>
        <begin position="44"/>
        <end position="59"/>
    </location>
</feature>
<evidence type="ECO:0000313" key="2">
    <source>
        <dbReference type="EMBL" id="RFU31834.1"/>
    </source>
</evidence>
<evidence type="ECO:0000256" key="1">
    <source>
        <dbReference type="SAM" id="MobiDB-lite"/>
    </source>
</evidence>
<dbReference type="EMBL" id="NCSJ02000067">
    <property type="protein sequence ID" value="RFU31834.1"/>
    <property type="molecule type" value="Genomic_DNA"/>
</dbReference>
<protein>
    <submittedName>
        <fullName evidence="2">Uncharacterized protein</fullName>
    </submittedName>
</protein>
<name>A0A3E2HEJ6_SCYLI</name>
<dbReference type="AlphaFoldDB" id="A0A3E2HEJ6"/>
<feature type="non-terminal residue" evidence="2">
    <location>
        <position position="153"/>
    </location>
</feature>
<feature type="compositionally biased region" description="Basic and acidic residues" evidence="1">
    <location>
        <begin position="1"/>
        <end position="10"/>
    </location>
</feature>
<sequence length="153" mass="16905">MPLFHHRAEPAPEQAQEPQIVQPDPVQEKRSSGLFGRRHSISPSTTTNGNRSINGSSISPQHQGNGGNGVLHRRSDEDPSISAARDRVFSAEAAEREADKALDQARQAVRMARDHVKRLEQEAAEEARLAKIKQNQAASISKRARPLGRHDRV</sequence>
<feature type="region of interest" description="Disordered" evidence="1">
    <location>
        <begin position="134"/>
        <end position="153"/>
    </location>
</feature>
<dbReference type="Proteomes" id="UP000258309">
    <property type="component" value="Unassembled WGS sequence"/>
</dbReference>
<comment type="caution">
    <text evidence="2">The sequence shown here is derived from an EMBL/GenBank/DDBJ whole genome shotgun (WGS) entry which is preliminary data.</text>
</comment>
<accession>A0A3E2HEJ6</accession>
<gene>
    <name evidence="2" type="ORF">B7463_g4513</name>
</gene>